<dbReference type="EMBL" id="JBHLTG010000009">
    <property type="protein sequence ID" value="MFC0681878.1"/>
    <property type="molecule type" value="Genomic_DNA"/>
</dbReference>
<evidence type="ECO:0000313" key="2">
    <source>
        <dbReference type="Proteomes" id="UP001589896"/>
    </source>
</evidence>
<keyword evidence="2" id="KW-1185">Reference proteome</keyword>
<gene>
    <name evidence="1" type="ORF">ACFFGH_28935</name>
</gene>
<reference evidence="1 2" key="1">
    <citation type="submission" date="2024-09" db="EMBL/GenBank/DDBJ databases">
        <authorList>
            <person name="Sun Q."/>
            <person name="Mori K."/>
        </authorList>
    </citation>
    <scope>NUCLEOTIDE SEQUENCE [LARGE SCALE GENOMIC DNA]</scope>
    <source>
        <strain evidence="1 2">KCTC 23076</strain>
    </source>
</reference>
<evidence type="ECO:0000313" key="1">
    <source>
        <dbReference type="EMBL" id="MFC0681878.1"/>
    </source>
</evidence>
<name>A0ABV6S162_9GAMM</name>
<organism evidence="1 2">
    <name type="scientific">Lysobacter korlensis</name>
    <dbReference type="NCBI Taxonomy" id="553636"/>
    <lineage>
        <taxon>Bacteria</taxon>
        <taxon>Pseudomonadati</taxon>
        <taxon>Pseudomonadota</taxon>
        <taxon>Gammaproteobacteria</taxon>
        <taxon>Lysobacterales</taxon>
        <taxon>Lysobacteraceae</taxon>
        <taxon>Lysobacter</taxon>
    </lineage>
</organism>
<dbReference type="Proteomes" id="UP001589896">
    <property type="component" value="Unassembled WGS sequence"/>
</dbReference>
<evidence type="ECO:0008006" key="3">
    <source>
        <dbReference type="Google" id="ProtNLM"/>
    </source>
</evidence>
<accession>A0ABV6S162</accession>
<sequence length="74" mass="8249">MGEISETFDEASGREPEFNERVRGVVEQVKADYATGDRPADARALLSQRLEQTGVDLAPSEVDALVREIEDTRR</sequence>
<dbReference type="RefSeq" id="WP_386675327.1">
    <property type="nucleotide sequence ID" value="NZ_JBHLTG010000009.1"/>
</dbReference>
<protein>
    <recommendedName>
        <fullName evidence="3">Antitoxin VbhA domain-containing protein</fullName>
    </recommendedName>
</protein>
<comment type="caution">
    <text evidence="1">The sequence shown here is derived from an EMBL/GenBank/DDBJ whole genome shotgun (WGS) entry which is preliminary data.</text>
</comment>
<proteinExistence type="predicted"/>